<accession>A0A1I5BPI3</accession>
<dbReference type="PANTHER" id="PTHR24567:SF26">
    <property type="entry name" value="REGULATORY PROTEIN YEIL"/>
    <property type="match status" value="1"/>
</dbReference>
<dbReference type="Pfam" id="PF00027">
    <property type="entry name" value="cNMP_binding"/>
    <property type="match status" value="1"/>
</dbReference>
<evidence type="ECO:0000259" key="4">
    <source>
        <dbReference type="PROSITE" id="PS50042"/>
    </source>
</evidence>
<dbReference type="Pfam" id="PF13545">
    <property type="entry name" value="HTH_Crp_2"/>
    <property type="match status" value="1"/>
</dbReference>
<feature type="domain" description="Cyclic nucleotide-binding" evidence="4">
    <location>
        <begin position="1"/>
        <end position="76"/>
    </location>
</feature>
<dbReference type="GO" id="GO:0005829">
    <property type="term" value="C:cytosol"/>
    <property type="evidence" value="ECO:0007669"/>
    <property type="project" value="TreeGrafter"/>
</dbReference>
<protein>
    <submittedName>
        <fullName evidence="6">CRP/FNR family transcriptional regulator, anaerobic regulatory protein</fullName>
    </submittedName>
</protein>
<dbReference type="CDD" id="cd00038">
    <property type="entry name" value="CAP_ED"/>
    <property type="match status" value="1"/>
</dbReference>
<name>A0A1I5BPI3_9FLAO</name>
<dbReference type="SUPFAM" id="SSF46785">
    <property type="entry name" value="Winged helix' DNA-binding domain"/>
    <property type="match status" value="1"/>
</dbReference>
<dbReference type="PROSITE" id="PS51063">
    <property type="entry name" value="HTH_CRP_2"/>
    <property type="match status" value="1"/>
</dbReference>
<dbReference type="InterPro" id="IPR012318">
    <property type="entry name" value="HTH_CRP"/>
</dbReference>
<organism evidence="6 7">
    <name type="scientific">Salegentibacter flavus</name>
    <dbReference type="NCBI Taxonomy" id="287099"/>
    <lineage>
        <taxon>Bacteria</taxon>
        <taxon>Pseudomonadati</taxon>
        <taxon>Bacteroidota</taxon>
        <taxon>Flavobacteriia</taxon>
        <taxon>Flavobacteriales</taxon>
        <taxon>Flavobacteriaceae</taxon>
        <taxon>Salegentibacter</taxon>
    </lineage>
</organism>
<evidence type="ECO:0000259" key="5">
    <source>
        <dbReference type="PROSITE" id="PS51063"/>
    </source>
</evidence>
<dbReference type="InterPro" id="IPR000595">
    <property type="entry name" value="cNMP-bd_dom"/>
</dbReference>
<dbReference type="EMBL" id="FOVL01000016">
    <property type="protein sequence ID" value="SFN76638.1"/>
    <property type="molecule type" value="Genomic_DNA"/>
</dbReference>
<dbReference type="Proteomes" id="UP000199153">
    <property type="component" value="Unassembled WGS sequence"/>
</dbReference>
<sequence>MLAKLEEAYHFIFEKALIKEISEVGILKHVEPGEKIIEIGDYVKMMPLLLEGAVKIMRDDKDGDELLLYFLERGDTCAMTLSCCMGQTRSEIRAVAERDTTIIMIPIEKMEEWTSKYKSWRNYVFESYHARLTEMLDTIDTIAFMNMDERLMRYLKDKAKINQHEIVNNTHQQIAYDLHTSRVVISRLLKKLELEGKIKLQRNSIEVLQL</sequence>
<dbReference type="Gene3D" id="1.10.10.10">
    <property type="entry name" value="Winged helix-like DNA-binding domain superfamily/Winged helix DNA-binding domain"/>
    <property type="match status" value="1"/>
</dbReference>
<dbReference type="STRING" id="287099.SAMN05660413_02480"/>
<dbReference type="InterPro" id="IPR050397">
    <property type="entry name" value="Env_Response_Regulators"/>
</dbReference>
<evidence type="ECO:0000313" key="7">
    <source>
        <dbReference type="Proteomes" id="UP000199153"/>
    </source>
</evidence>
<dbReference type="OrthoDB" id="9776746at2"/>
<keyword evidence="2" id="KW-0238">DNA-binding</keyword>
<evidence type="ECO:0000256" key="2">
    <source>
        <dbReference type="ARBA" id="ARBA00023125"/>
    </source>
</evidence>
<evidence type="ECO:0000256" key="1">
    <source>
        <dbReference type="ARBA" id="ARBA00023015"/>
    </source>
</evidence>
<dbReference type="InterPro" id="IPR036390">
    <property type="entry name" value="WH_DNA-bd_sf"/>
</dbReference>
<dbReference type="InterPro" id="IPR018490">
    <property type="entry name" value="cNMP-bd_dom_sf"/>
</dbReference>
<dbReference type="Gene3D" id="2.60.120.10">
    <property type="entry name" value="Jelly Rolls"/>
    <property type="match status" value="1"/>
</dbReference>
<dbReference type="SUPFAM" id="SSF51206">
    <property type="entry name" value="cAMP-binding domain-like"/>
    <property type="match status" value="1"/>
</dbReference>
<dbReference type="InterPro" id="IPR014710">
    <property type="entry name" value="RmlC-like_jellyroll"/>
</dbReference>
<dbReference type="AlphaFoldDB" id="A0A1I5BPI3"/>
<evidence type="ECO:0000256" key="3">
    <source>
        <dbReference type="ARBA" id="ARBA00023163"/>
    </source>
</evidence>
<dbReference type="RefSeq" id="WP_093410195.1">
    <property type="nucleotide sequence ID" value="NZ_FOVL01000016.1"/>
</dbReference>
<feature type="domain" description="HTH crp-type" evidence="5">
    <location>
        <begin position="145"/>
        <end position="210"/>
    </location>
</feature>
<evidence type="ECO:0000313" key="6">
    <source>
        <dbReference type="EMBL" id="SFN76638.1"/>
    </source>
</evidence>
<proteinExistence type="predicted"/>
<dbReference type="PROSITE" id="PS50042">
    <property type="entry name" value="CNMP_BINDING_3"/>
    <property type="match status" value="1"/>
</dbReference>
<dbReference type="GO" id="GO:0003700">
    <property type="term" value="F:DNA-binding transcription factor activity"/>
    <property type="evidence" value="ECO:0007669"/>
    <property type="project" value="TreeGrafter"/>
</dbReference>
<keyword evidence="1" id="KW-0805">Transcription regulation</keyword>
<dbReference type="PANTHER" id="PTHR24567">
    <property type="entry name" value="CRP FAMILY TRANSCRIPTIONAL REGULATORY PROTEIN"/>
    <property type="match status" value="1"/>
</dbReference>
<keyword evidence="7" id="KW-1185">Reference proteome</keyword>
<dbReference type="GO" id="GO:0003677">
    <property type="term" value="F:DNA binding"/>
    <property type="evidence" value="ECO:0007669"/>
    <property type="project" value="UniProtKB-KW"/>
</dbReference>
<reference evidence="6 7" key="1">
    <citation type="submission" date="2016-10" db="EMBL/GenBank/DDBJ databases">
        <authorList>
            <person name="de Groot N.N."/>
        </authorList>
    </citation>
    <scope>NUCLEOTIDE SEQUENCE [LARGE SCALE GENOMIC DNA]</scope>
    <source>
        <strain evidence="6 7">DSM 17794</strain>
    </source>
</reference>
<keyword evidence="3" id="KW-0804">Transcription</keyword>
<dbReference type="InterPro" id="IPR036388">
    <property type="entry name" value="WH-like_DNA-bd_sf"/>
</dbReference>
<gene>
    <name evidence="6" type="ORF">SAMN05660413_02480</name>
</gene>